<reference evidence="1 2" key="1">
    <citation type="submission" date="2018-02" db="EMBL/GenBank/DDBJ databases">
        <authorList>
            <person name="Cohen D.B."/>
            <person name="Kent A.D."/>
        </authorList>
    </citation>
    <scope>NUCLEOTIDE SEQUENCE [LARGE SCALE GENOMIC DNA]</scope>
    <source>
        <strain evidence="1">1</strain>
    </source>
</reference>
<dbReference type="Proteomes" id="UP000238164">
    <property type="component" value="Chromosome 1"/>
</dbReference>
<sequence length="27" mass="3100">MYATLSQIRTSSKVDHGLSLGDRFRME</sequence>
<dbReference type="EMBL" id="LT985188">
    <property type="protein sequence ID" value="SPD86809.1"/>
    <property type="molecule type" value="Genomic_DNA"/>
</dbReference>
<name>A0A2N9JH01_9ACTN</name>
<organism evidence="1 2">
    <name type="scientific">Micropruina glycogenica</name>
    <dbReference type="NCBI Taxonomy" id="75385"/>
    <lineage>
        <taxon>Bacteria</taxon>
        <taxon>Bacillati</taxon>
        <taxon>Actinomycetota</taxon>
        <taxon>Actinomycetes</taxon>
        <taxon>Propionibacteriales</taxon>
        <taxon>Nocardioidaceae</taxon>
        <taxon>Micropruina</taxon>
    </lineage>
</organism>
<dbReference type="AlphaFoldDB" id="A0A2N9JH01"/>
<gene>
    <name evidence="1" type="ORF">MPLG2_1782</name>
</gene>
<protein>
    <submittedName>
        <fullName evidence="1">Uncharacterized protein</fullName>
    </submittedName>
</protein>
<proteinExistence type="predicted"/>
<dbReference type="KEGG" id="mgg:MPLG2_1782"/>
<keyword evidence="2" id="KW-1185">Reference proteome</keyword>
<evidence type="ECO:0000313" key="1">
    <source>
        <dbReference type="EMBL" id="SPD86809.1"/>
    </source>
</evidence>
<evidence type="ECO:0000313" key="2">
    <source>
        <dbReference type="Proteomes" id="UP000238164"/>
    </source>
</evidence>
<accession>A0A2N9JH01</accession>